<dbReference type="Pfam" id="PF12799">
    <property type="entry name" value="LRR_4"/>
    <property type="match status" value="1"/>
</dbReference>
<dbReference type="Proteomes" id="UP000182045">
    <property type="component" value="Unassembled WGS sequence"/>
</dbReference>
<keyword evidence="3" id="KW-0175">Coiled coil</keyword>
<name>A0A0P7Z2H7_9RHOB</name>
<gene>
    <name evidence="5" type="ORF">Ga0058931_1830</name>
    <name evidence="6" type="ORF">HLUCCA05_04225</name>
</gene>
<comment type="caution">
    <text evidence="6">The sequence shown here is derived from an EMBL/GenBank/DDBJ whole genome shotgun (WGS) entry which is preliminary data.</text>
</comment>
<dbReference type="PANTHER" id="PTHR46652:SF3">
    <property type="entry name" value="LEUCINE-RICH REPEAT-CONTAINING PROTEIN 9"/>
    <property type="match status" value="1"/>
</dbReference>
<keyword evidence="2" id="KW-0677">Repeat</keyword>
<dbReference type="InterPro" id="IPR001611">
    <property type="entry name" value="Leu-rich_rpt"/>
</dbReference>
<dbReference type="STRING" id="1666912.Ga0058931_1830"/>
<dbReference type="Proteomes" id="UP000050413">
    <property type="component" value="Unassembled WGS sequence"/>
</dbReference>
<dbReference type="RefSeq" id="WP_072246059.1">
    <property type="nucleotide sequence ID" value="NZ_FBYC01000004.1"/>
</dbReference>
<evidence type="ECO:0000256" key="4">
    <source>
        <dbReference type="SAM" id="MobiDB-lite"/>
    </source>
</evidence>
<dbReference type="PROSITE" id="PS51450">
    <property type="entry name" value="LRR"/>
    <property type="match status" value="3"/>
</dbReference>
<evidence type="ECO:0000256" key="1">
    <source>
        <dbReference type="ARBA" id="ARBA00022614"/>
    </source>
</evidence>
<keyword evidence="1" id="KW-0433">Leucine-rich repeat</keyword>
<dbReference type="InterPro" id="IPR050836">
    <property type="entry name" value="SDS22/Internalin_LRR"/>
</dbReference>
<evidence type="ECO:0000256" key="2">
    <source>
        <dbReference type="ARBA" id="ARBA00022737"/>
    </source>
</evidence>
<evidence type="ECO:0000256" key="3">
    <source>
        <dbReference type="SAM" id="Coils"/>
    </source>
</evidence>
<dbReference type="PATRIC" id="fig|1666912.4.peg.2000"/>
<reference evidence="5 8" key="2">
    <citation type="submission" date="2016-01" db="EMBL/GenBank/DDBJ databases">
        <authorList>
            <person name="Varghese N."/>
        </authorList>
    </citation>
    <scope>NUCLEOTIDE SEQUENCE [LARGE SCALE GENOMIC DNA]</scope>
    <source>
        <strain evidence="5 8">HL-91</strain>
    </source>
</reference>
<organism evidence="6 7">
    <name type="scientific">Roseibaca calidilacus</name>
    <dbReference type="NCBI Taxonomy" id="1666912"/>
    <lineage>
        <taxon>Bacteria</taxon>
        <taxon>Pseudomonadati</taxon>
        <taxon>Pseudomonadota</taxon>
        <taxon>Alphaproteobacteria</taxon>
        <taxon>Rhodobacterales</taxon>
        <taxon>Paracoccaceae</taxon>
        <taxon>Roseinatronobacter</taxon>
    </lineage>
</organism>
<evidence type="ECO:0000313" key="6">
    <source>
        <dbReference type="EMBL" id="KPP95885.1"/>
    </source>
</evidence>
<accession>A0A0P7Z2H7</accession>
<dbReference type="EMBL" id="FBYC01000004">
    <property type="protein sequence ID" value="CUX81549.1"/>
    <property type="molecule type" value="Genomic_DNA"/>
</dbReference>
<evidence type="ECO:0000313" key="7">
    <source>
        <dbReference type="Proteomes" id="UP000050413"/>
    </source>
</evidence>
<reference evidence="6 7" key="1">
    <citation type="submission" date="2015-09" db="EMBL/GenBank/DDBJ databases">
        <title>Identification and resolution of microdiversity through metagenomic sequencing of parallel consortia.</title>
        <authorList>
            <person name="Nelson W.C."/>
            <person name="Romine M.F."/>
            <person name="Lindemann S.R."/>
        </authorList>
    </citation>
    <scope>NUCLEOTIDE SEQUENCE [LARGE SCALE GENOMIC DNA]</scope>
    <source>
        <strain evidence="6">HL-91</strain>
    </source>
</reference>
<protein>
    <submittedName>
        <fullName evidence="5">Leucine Rich repeat-containing protein</fullName>
    </submittedName>
    <submittedName>
        <fullName evidence="6">Leucine Rich repeats (2 copies)</fullName>
    </submittedName>
</protein>
<feature type="coiled-coil region" evidence="3">
    <location>
        <begin position="284"/>
        <end position="318"/>
    </location>
</feature>
<dbReference type="AlphaFoldDB" id="A0A0P7Z2H7"/>
<proteinExistence type="predicted"/>
<dbReference type="InterPro" id="IPR025875">
    <property type="entry name" value="Leu-rich_rpt_4"/>
</dbReference>
<keyword evidence="8" id="KW-1185">Reference proteome</keyword>
<dbReference type="SUPFAM" id="SSF52058">
    <property type="entry name" value="L domain-like"/>
    <property type="match status" value="1"/>
</dbReference>
<feature type="region of interest" description="Disordered" evidence="4">
    <location>
        <begin position="183"/>
        <end position="204"/>
    </location>
</feature>
<dbReference type="PANTHER" id="PTHR46652">
    <property type="entry name" value="LEUCINE-RICH REPEAT AND IQ DOMAIN-CONTAINING PROTEIN 1-RELATED"/>
    <property type="match status" value="1"/>
</dbReference>
<dbReference type="InterPro" id="IPR032675">
    <property type="entry name" value="LRR_dom_sf"/>
</dbReference>
<dbReference type="EMBL" id="LJSG01000002">
    <property type="protein sequence ID" value="KPP95885.1"/>
    <property type="molecule type" value="Genomic_DNA"/>
</dbReference>
<sequence length="376" mass="41091">MDAAEQAYEAARAEIARVKATVGDTLYFDAEDYRALTTLPPEIAELTGLETLVLRNTQITDLAPLAGLTRLQTLVLRNTQITDLAPLAGLTGLKRLDLCNTQITDLAPLAGLTGLKRLNLHSTQITDLRPIEALHKLRTDILGLTFQNTPAADHDAKLTELAELEDTQDRTRQTLAYLRSLPPWPDPYTPAATPDGSPPKPIGGVPERKKIKTAQTQIQHLIHSATVTRISAQNFATQIEAALKDMPASYGNRLAEPFQTMLDFAEVLRNLAPDSEPPSDPLDRAHLELRIAQLETLVDRLTRQLADETLAREAAEALAKKEGFWSKYRQSAGWFSGAATVSIATVGVPTAAIYFLGVEHPLVQAFLTAMGRLPKS</sequence>
<evidence type="ECO:0000313" key="5">
    <source>
        <dbReference type="EMBL" id="CUX81549.1"/>
    </source>
</evidence>
<evidence type="ECO:0000313" key="8">
    <source>
        <dbReference type="Proteomes" id="UP000182045"/>
    </source>
</evidence>
<dbReference type="Gene3D" id="3.80.10.10">
    <property type="entry name" value="Ribonuclease Inhibitor"/>
    <property type="match status" value="1"/>
</dbReference>
<dbReference type="OrthoDB" id="7876957at2"/>